<dbReference type="GO" id="GO:0003998">
    <property type="term" value="F:acylphosphatase activity"/>
    <property type="evidence" value="ECO:0007669"/>
    <property type="project" value="UniProtKB-EC"/>
</dbReference>
<dbReference type="InterPro" id="IPR020456">
    <property type="entry name" value="Acylphosphatase"/>
</dbReference>
<dbReference type="Gene3D" id="3.30.70.100">
    <property type="match status" value="1"/>
</dbReference>
<dbReference type="PANTHER" id="PTHR47268:SF4">
    <property type="entry name" value="ACYLPHOSPHATASE"/>
    <property type="match status" value="1"/>
</dbReference>
<name>A0A369XMX3_9PROT</name>
<feature type="active site" evidence="4">
    <location>
        <position position="21"/>
    </location>
</feature>
<evidence type="ECO:0000256" key="2">
    <source>
        <dbReference type="ARBA" id="ARBA00012150"/>
    </source>
</evidence>
<sequence length="97" mass="10615">MSDAVCRNLRIHGRVQGVGYRWSLVAEATRLGLSGWVRNRRDGSVEAMVSGSFEAVDALLVWAHRGPSMARVDRVLCNEGNAGELGSRPGFFQIATR</sequence>
<evidence type="ECO:0000313" key="8">
    <source>
        <dbReference type="Proteomes" id="UP000253831"/>
    </source>
</evidence>
<feature type="domain" description="Acylphosphatase-like" evidence="6">
    <location>
        <begin position="6"/>
        <end position="96"/>
    </location>
</feature>
<dbReference type="AlphaFoldDB" id="A0A369XMX3"/>
<gene>
    <name evidence="7" type="ORF">DVS81_09555</name>
</gene>
<dbReference type="EMBL" id="QPGA01000015">
    <property type="protein sequence ID" value="RDE50710.1"/>
    <property type="molecule type" value="Genomic_DNA"/>
</dbReference>
<dbReference type="PRINTS" id="PR00112">
    <property type="entry name" value="ACYLPHPHTASE"/>
</dbReference>
<evidence type="ECO:0000259" key="6">
    <source>
        <dbReference type="PROSITE" id="PS51160"/>
    </source>
</evidence>
<dbReference type="PANTHER" id="PTHR47268">
    <property type="entry name" value="ACYLPHOSPHATASE"/>
    <property type="match status" value="1"/>
</dbReference>
<dbReference type="SUPFAM" id="SSF54975">
    <property type="entry name" value="Acylphosphatase/BLUF domain-like"/>
    <property type="match status" value="1"/>
</dbReference>
<reference evidence="7 8" key="1">
    <citation type="submission" date="2018-05" db="EMBL/GenBank/DDBJ databases">
        <title>Integrated omic analyses show evidence that a Ca. Accumulibacter phosphatis strain performs denitrification under micro-aerobic conditions.</title>
        <authorList>
            <person name="Camejo P.Y."/>
            <person name="Katherine M.D."/>
            <person name="Daniel N.R."/>
        </authorList>
    </citation>
    <scope>NUCLEOTIDE SEQUENCE [LARGE SCALE GENOMIC DNA]</scope>
    <source>
        <strain evidence="7">UW-LDO-IC</strain>
    </source>
</reference>
<dbReference type="EC" id="3.6.1.7" evidence="2 4"/>
<dbReference type="InterPro" id="IPR036046">
    <property type="entry name" value="Acylphosphatase-like_dom_sf"/>
</dbReference>
<evidence type="ECO:0000256" key="3">
    <source>
        <dbReference type="ARBA" id="ARBA00047645"/>
    </source>
</evidence>
<protein>
    <recommendedName>
        <fullName evidence="2 4">acylphosphatase</fullName>
        <ecNumber evidence="2 4">3.6.1.7</ecNumber>
    </recommendedName>
</protein>
<comment type="caution">
    <text evidence="7">The sequence shown here is derived from an EMBL/GenBank/DDBJ whole genome shotgun (WGS) entry which is preliminary data.</text>
</comment>
<evidence type="ECO:0000256" key="1">
    <source>
        <dbReference type="ARBA" id="ARBA00005614"/>
    </source>
</evidence>
<dbReference type="Pfam" id="PF00708">
    <property type="entry name" value="Acylphosphatase"/>
    <property type="match status" value="1"/>
</dbReference>
<evidence type="ECO:0000313" key="7">
    <source>
        <dbReference type="EMBL" id="RDE50710.1"/>
    </source>
</evidence>
<evidence type="ECO:0000256" key="5">
    <source>
        <dbReference type="RuleBase" id="RU004168"/>
    </source>
</evidence>
<dbReference type="PROSITE" id="PS00151">
    <property type="entry name" value="ACYLPHOSPHATASE_2"/>
    <property type="match status" value="1"/>
</dbReference>
<organism evidence="7 8">
    <name type="scientific">Candidatus Accumulibacter meliphilus</name>
    <dbReference type="NCBI Taxonomy" id="2211374"/>
    <lineage>
        <taxon>Bacteria</taxon>
        <taxon>Pseudomonadati</taxon>
        <taxon>Pseudomonadota</taxon>
        <taxon>Betaproteobacteria</taxon>
        <taxon>Candidatus Accumulibacter</taxon>
    </lineage>
</organism>
<proteinExistence type="inferred from homology"/>
<dbReference type="Proteomes" id="UP000253831">
    <property type="component" value="Unassembled WGS sequence"/>
</dbReference>
<keyword evidence="4" id="KW-0378">Hydrolase</keyword>
<dbReference type="PROSITE" id="PS51160">
    <property type="entry name" value="ACYLPHOSPHATASE_3"/>
    <property type="match status" value="1"/>
</dbReference>
<feature type="active site" evidence="4">
    <location>
        <position position="39"/>
    </location>
</feature>
<evidence type="ECO:0000256" key="4">
    <source>
        <dbReference type="PROSITE-ProRule" id="PRU00520"/>
    </source>
</evidence>
<dbReference type="InterPro" id="IPR001792">
    <property type="entry name" value="Acylphosphatase-like_dom"/>
</dbReference>
<dbReference type="InterPro" id="IPR017968">
    <property type="entry name" value="Acylphosphatase_CS"/>
</dbReference>
<comment type="catalytic activity">
    <reaction evidence="3 4">
        <text>an acyl phosphate + H2O = a carboxylate + phosphate + H(+)</text>
        <dbReference type="Rhea" id="RHEA:14965"/>
        <dbReference type="ChEBI" id="CHEBI:15377"/>
        <dbReference type="ChEBI" id="CHEBI:15378"/>
        <dbReference type="ChEBI" id="CHEBI:29067"/>
        <dbReference type="ChEBI" id="CHEBI:43474"/>
        <dbReference type="ChEBI" id="CHEBI:59918"/>
        <dbReference type="EC" id="3.6.1.7"/>
    </reaction>
</comment>
<accession>A0A369XMX3</accession>
<comment type="similarity">
    <text evidence="1 5">Belongs to the acylphosphatase family.</text>
</comment>